<sequence length="609" mass="67012">MASAAAALSVPVFIGALLAVLMNQNPDTHDPLEVYDFIVVGAGSAGAVVASRLSENPDWNVLLVEAGGDRTPLADVPLLVANNQLGDMDWQFRTVPQKKSHLGMKNQVSSWPRGKVVGGTSVLNYMIYVRGNRRDYDHWAELGNTGWDYANVLQSYIKAESNRNQDGLRDSRFHGTNGPLVVTDVYESPMTKPMLAAAKALGYDTVDTNGGKQRGFEKLQMTLKDGTRMSTARAYLSPAKSRPNLHVLKSALAQKVLIDENHVAYGIQFEKGGESKTVKASKEIIVSAGAVGSPHLLMLSGIGPEEHLKKMKIPVVSNLRVGKNLQDHIAFPGPMFMIKKKPFSLFPAEVMTMEVINAFTEGRGPLTTSGVEVLGFINTSYARDPEWPDIQLHLLPMSLGILGEQFQNGVGYNDEVKNYFRQVEDQDAWTPVVTLLRPKSKGYLELRNKNPRDHPLIEPKYFEDDEDMKRLIAGQFFTSSSSIRFVQELSAQSPLQSLGSTLYGVPFPPCSSLPFDSDEYWECEVRHLAMTLYHPVGTCKMGPTSDNEAVVDPELRVYGVRGLRVADASIMPQIVSGNTNAPAIMIGEKAADLVKRTWTSESTGNRVEL</sequence>
<dbReference type="InterPro" id="IPR000172">
    <property type="entry name" value="GMC_OxRdtase_N"/>
</dbReference>
<dbReference type="InterPro" id="IPR012132">
    <property type="entry name" value="GMC_OxRdtase"/>
</dbReference>
<comment type="similarity">
    <text evidence="2 6">Belongs to the GMC oxidoreductase family.</text>
</comment>
<dbReference type="Gene3D" id="3.50.50.60">
    <property type="entry name" value="FAD/NAD(P)-binding domain"/>
    <property type="match status" value="1"/>
</dbReference>
<evidence type="ECO:0000256" key="3">
    <source>
        <dbReference type="ARBA" id="ARBA00022630"/>
    </source>
</evidence>
<proteinExistence type="inferred from homology"/>
<dbReference type="Gene3D" id="3.30.560.10">
    <property type="entry name" value="Glucose Oxidase, domain 3"/>
    <property type="match status" value="1"/>
</dbReference>
<dbReference type="Pfam" id="PF05199">
    <property type="entry name" value="GMC_oxred_C"/>
    <property type="match status" value="1"/>
</dbReference>
<dbReference type="GO" id="GO:0050660">
    <property type="term" value="F:flavin adenine dinucleotide binding"/>
    <property type="evidence" value="ECO:0007669"/>
    <property type="project" value="InterPro"/>
</dbReference>
<protein>
    <submittedName>
        <fullName evidence="7">Uncharacterized protein</fullName>
    </submittedName>
</protein>
<evidence type="ECO:0000313" key="7">
    <source>
        <dbReference type="EMBL" id="CAD7222409.1"/>
    </source>
</evidence>
<name>A0A7R8ZFP5_9CRUS</name>
<dbReference type="InterPro" id="IPR007867">
    <property type="entry name" value="GMC_OxRtase_C"/>
</dbReference>
<dbReference type="PIRSF" id="PIRSF000137">
    <property type="entry name" value="Alcohol_oxidase"/>
    <property type="match status" value="1"/>
</dbReference>
<dbReference type="PROSITE" id="PS00624">
    <property type="entry name" value="GMC_OXRED_2"/>
    <property type="match status" value="1"/>
</dbReference>
<evidence type="ECO:0000256" key="2">
    <source>
        <dbReference type="ARBA" id="ARBA00010790"/>
    </source>
</evidence>
<keyword evidence="3 6" id="KW-0285">Flavoprotein</keyword>
<dbReference type="AlphaFoldDB" id="A0A7R8ZFP5"/>
<organism evidence="7">
    <name type="scientific">Cyprideis torosa</name>
    <dbReference type="NCBI Taxonomy" id="163714"/>
    <lineage>
        <taxon>Eukaryota</taxon>
        <taxon>Metazoa</taxon>
        <taxon>Ecdysozoa</taxon>
        <taxon>Arthropoda</taxon>
        <taxon>Crustacea</taxon>
        <taxon>Oligostraca</taxon>
        <taxon>Ostracoda</taxon>
        <taxon>Podocopa</taxon>
        <taxon>Podocopida</taxon>
        <taxon>Cytherocopina</taxon>
        <taxon>Cytheroidea</taxon>
        <taxon>Cytherideidae</taxon>
        <taxon>Cyprideis</taxon>
    </lineage>
</organism>
<dbReference type="PANTHER" id="PTHR11552:SF147">
    <property type="entry name" value="CHOLINE DEHYDROGENASE, MITOCHONDRIAL"/>
    <property type="match status" value="1"/>
</dbReference>
<evidence type="ECO:0000256" key="6">
    <source>
        <dbReference type="RuleBase" id="RU003968"/>
    </source>
</evidence>
<dbReference type="PANTHER" id="PTHR11552">
    <property type="entry name" value="GLUCOSE-METHANOL-CHOLINE GMC OXIDOREDUCTASE"/>
    <property type="match status" value="1"/>
</dbReference>
<comment type="cofactor">
    <cofactor evidence="1 5">
        <name>FAD</name>
        <dbReference type="ChEBI" id="CHEBI:57692"/>
    </cofactor>
</comment>
<feature type="binding site" evidence="5">
    <location>
        <position position="116"/>
    </location>
    <ligand>
        <name>FAD</name>
        <dbReference type="ChEBI" id="CHEBI:57692"/>
    </ligand>
</feature>
<dbReference type="SUPFAM" id="SSF54373">
    <property type="entry name" value="FAD-linked reductases, C-terminal domain"/>
    <property type="match status" value="1"/>
</dbReference>
<dbReference type="SUPFAM" id="SSF51905">
    <property type="entry name" value="FAD/NAD(P)-binding domain"/>
    <property type="match status" value="1"/>
</dbReference>
<dbReference type="OrthoDB" id="269227at2759"/>
<dbReference type="EMBL" id="OB660055">
    <property type="protein sequence ID" value="CAD7222409.1"/>
    <property type="molecule type" value="Genomic_DNA"/>
</dbReference>
<reference evidence="7" key="1">
    <citation type="submission" date="2020-11" db="EMBL/GenBank/DDBJ databases">
        <authorList>
            <person name="Tran Van P."/>
        </authorList>
    </citation>
    <scope>NUCLEOTIDE SEQUENCE</scope>
</reference>
<dbReference type="Pfam" id="PF00732">
    <property type="entry name" value="GMC_oxred_N"/>
    <property type="match status" value="1"/>
</dbReference>
<gene>
    <name evidence="7" type="ORF">CTOB1V02_LOCUS418</name>
</gene>
<dbReference type="GO" id="GO:0016614">
    <property type="term" value="F:oxidoreductase activity, acting on CH-OH group of donors"/>
    <property type="evidence" value="ECO:0007669"/>
    <property type="project" value="InterPro"/>
</dbReference>
<dbReference type="PROSITE" id="PS00623">
    <property type="entry name" value="GMC_OXRED_1"/>
    <property type="match status" value="1"/>
</dbReference>
<dbReference type="InterPro" id="IPR036188">
    <property type="entry name" value="FAD/NAD-bd_sf"/>
</dbReference>
<keyword evidence="4 5" id="KW-0274">FAD</keyword>
<evidence type="ECO:0000256" key="1">
    <source>
        <dbReference type="ARBA" id="ARBA00001974"/>
    </source>
</evidence>
<accession>A0A7R8ZFP5</accession>
<feature type="binding site" evidence="5">
    <location>
        <position position="120"/>
    </location>
    <ligand>
        <name>FAD</name>
        <dbReference type="ChEBI" id="CHEBI:57692"/>
    </ligand>
</feature>
<evidence type="ECO:0000256" key="4">
    <source>
        <dbReference type="ARBA" id="ARBA00022827"/>
    </source>
</evidence>
<evidence type="ECO:0000256" key="5">
    <source>
        <dbReference type="PIRSR" id="PIRSR000137-2"/>
    </source>
</evidence>